<evidence type="ECO:0000313" key="2">
    <source>
        <dbReference type="Proteomes" id="UP000319349"/>
    </source>
</evidence>
<dbReference type="EMBL" id="CP038228">
    <property type="protein sequence ID" value="QDI02526.1"/>
    <property type="molecule type" value="Genomic_DNA"/>
</dbReference>
<protein>
    <submittedName>
        <fullName evidence="1">Uncharacterized protein</fullName>
    </submittedName>
</protein>
<dbReference type="RefSeq" id="WP_142741756.1">
    <property type="nucleotide sequence ID" value="NZ_CP038228.1"/>
</dbReference>
<sequence>MARLAESSVAFALRDWQWGRGLIKKKSRGIFISLSGNADKKFGDLKIGLGDRFYLFEVKSTWDTVEEEWRRPIVKGRKHAHLMLRSVIEGVALEDQQAINILNVSLIAHHFVYADVNGPRPKLVIEPYVLGTHRKGGFFESKAREPDRSAAEKRNLLVGLEFLKRYALGLRSKEKAAPGEKNFEIPENWSPAQFFGSAVAMLDLENKVWRNVGVNIDDFDRYIQFLCDGKDEQMSAIVATANGSFFAFSESTADLRELIFELREHLTSKAKPSSELSRLPGMRFAKRR</sequence>
<dbReference type="Proteomes" id="UP000319349">
    <property type="component" value="Chromosome"/>
</dbReference>
<reference evidence="1 2" key="1">
    <citation type="submission" date="2019-03" db="EMBL/GenBank/DDBJ databases">
        <title>Tal1 in Xanthomonas translucens pv. cerealis Contributes to Virulence in Bacterial Leaf Streak of Wheat.</title>
        <authorList>
            <person name="Shah S.M.A."/>
            <person name="Haq F."/>
            <person name="Ma W."/>
            <person name="Xu X."/>
            <person name="Wang S."/>
            <person name="Xu Z."/>
            <person name="Zou L."/>
            <person name="Zhu B."/>
            <person name="Chen G."/>
        </authorList>
    </citation>
    <scope>NUCLEOTIDE SEQUENCE [LARGE SCALE GENOMIC DNA]</scope>
    <source>
        <strain evidence="1 2">01</strain>
    </source>
</reference>
<accession>A0A514E913</accession>
<evidence type="ECO:0000313" key="1">
    <source>
        <dbReference type="EMBL" id="QDI02526.1"/>
    </source>
</evidence>
<organism evidence="1 2">
    <name type="scientific">Xanthomonas cerealis pv. cerealis</name>
    <dbReference type="NCBI Taxonomy" id="152263"/>
    <lineage>
        <taxon>Bacteria</taxon>
        <taxon>Pseudomonadati</taxon>
        <taxon>Pseudomonadota</taxon>
        <taxon>Gammaproteobacteria</taxon>
        <taxon>Lysobacterales</taxon>
        <taxon>Lysobacteraceae</taxon>
        <taxon>Xanthomonas</taxon>
        <taxon>Xanthomonas translucens group</taxon>
        <taxon>Xanthomonas cerealis</taxon>
    </lineage>
</organism>
<proteinExistence type="predicted"/>
<dbReference type="AlphaFoldDB" id="A0A514E913"/>
<name>A0A514E913_9XANT</name>
<keyword evidence="2" id="KW-1185">Reference proteome</keyword>
<gene>
    <name evidence="1" type="ORF">E4A48_01355</name>
</gene>